<evidence type="ECO:0000313" key="2">
    <source>
        <dbReference type="Proteomes" id="UP000260554"/>
    </source>
</evidence>
<evidence type="ECO:0000313" key="1">
    <source>
        <dbReference type="EMBL" id="AXN53759.1"/>
    </source>
</evidence>
<keyword evidence="2" id="KW-1185">Reference proteome</keyword>
<organism evidence="1 2">
    <name type="scientific">Sphingomonas phage Scott</name>
    <dbReference type="NCBI Taxonomy" id="2282912"/>
    <lineage>
        <taxon>Viruses</taxon>
        <taxon>Duplodnaviria</taxon>
        <taxon>Heunggongvirae</taxon>
        <taxon>Uroviricota</taxon>
        <taxon>Caudoviricetes</taxon>
        <taxon>Autographivirales</taxon>
        <taxon>Autonotataviridae</taxon>
        <taxon>Scottvirus</taxon>
        <taxon>Scottvirus scott</taxon>
    </lineage>
</organism>
<name>A0A346FDE5_9CAUD</name>
<protein>
    <submittedName>
        <fullName evidence="1">Uncharacterized protein</fullName>
    </submittedName>
</protein>
<accession>A0A346FDE5</accession>
<reference evidence="1 2" key="1">
    <citation type="submission" date="2018-07" db="EMBL/GenBank/DDBJ databases">
        <title>Relating species composition and interactions to biofilm formation in a model drinking water community.</title>
        <authorList>
            <person name="Thompson A."/>
            <person name="English E.L."/>
            <person name="Willsey G."/>
            <person name="Nock A.M."/>
            <person name="Eckstrom K."/>
            <person name="Tighe S.W."/>
            <person name="Bavelock M."/>
            <person name="Cairns B."/>
            <person name="Foote A."/>
            <person name="Schulman H."/>
            <person name="Gupta S."/>
            <person name="Kadouri D."/>
            <person name="Wargo M.J."/>
        </authorList>
    </citation>
    <scope>NUCLEOTIDE SEQUENCE [LARGE SCALE GENOMIC DNA]</scope>
    <source>
        <strain evidence="1">SPS</strain>
    </source>
</reference>
<gene>
    <name evidence="1" type="ORF">SPS_48</name>
</gene>
<proteinExistence type="predicted"/>
<dbReference type="Proteomes" id="UP000260554">
    <property type="component" value="Segment"/>
</dbReference>
<sequence length="50" mass="5475">MSHQVSSKAKAAAERIVKEFRPNGWPAKEQEIARFLDLTFGGTDAKDNAG</sequence>
<dbReference type="EMBL" id="MH684921">
    <property type="protein sequence ID" value="AXN53759.1"/>
    <property type="molecule type" value="Genomic_DNA"/>
</dbReference>